<protein>
    <submittedName>
        <fullName evidence="3">Peptidoglycan-binding protein</fullName>
    </submittedName>
</protein>
<dbReference type="EMBL" id="JAVREO010000001">
    <property type="protein sequence ID" value="MDT0264775.1"/>
    <property type="molecule type" value="Genomic_DNA"/>
</dbReference>
<keyword evidence="4" id="KW-1185">Reference proteome</keyword>
<accession>A0ABU2JIG5</accession>
<dbReference type="InterPro" id="IPR036365">
    <property type="entry name" value="PGBD-like_sf"/>
</dbReference>
<dbReference type="Gene3D" id="1.10.101.10">
    <property type="entry name" value="PGBD-like superfamily/PGBD"/>
    <property type="match status" value="2"/>
</dbReference>
<dbReference type="SUPFAM" id="SSF47090">
    <property type="entry name" value="PGBD-like"/>
    <property type="match status" value="2"/>
</dbReference>
<dbReference type="Pfam" id="PF01471">
    <property type="entry name" value="PG_binding_1"/>
    <property type="match status" value="2"/>
</dbReference>
<dbReference type="InterPro" id="IPR036366">
    <property type="entry name" value="PGBDSf"/>
</dbReference>
<evidence type="ECO:0000256" key="1">
    <source>
        <dbReference type="SAM" id="MobiDB-lite"/>
    </source>
</evidence>
<dbReference type="RefSeq" id="WP_311663384.1">
    <property type="nucleotide sequence ID" value="NZ_JAVREO010000001.1"/>
</dbReference>
<sequence length="306" mass="32677">MTSLDQVPQLRRAGATDRPARRQDARSLPRFVPTRRTVLQSATVVGFAALGAFGPAREAYADGYDIWTGECPSYASEHDCSPGCGPSLVYAAACVTTGQYTGFHKNDGTTWTLRPNQCYAGSYDGWLWRFSGPCGACGCGIERRCHDGYFNSGSGWVRSICRWTTDCGCEGAVNWPTVADGSRGPDVYAVQHLVTHRGFATEPDGIFGPNTAAAVADFQESVGLTANGVVDARSWPELVVQVRQGDNGQAVHAAQRQLVKHGHQITVDGAFGALTAAAAREFQRSAGLTVDAIVGQQTWRALTGTV</sequence>
<dbReference type="Proteomes" id="UP001183410">
    <property type="component" value="Unassembled WGS sequence"/>
</dbReference>
<evidence type="ECO:0000313" key="3">
    <source>
        <dbReference type="EMBL" id="MDT0264775.1"/>
    </source>
</evidence>
<evidence type="ECO:0000313" key="4">
    <source>
        <dbReference type="Proteomes" id="UP001183410"/>
    </source>
</evidence>
<name>A0ABU2JIG5_9ACTN</name>
<comment type="caution">
    <text evidence="3">The sequence shown here is derived from an EMBL/GenBank/DDBJ whole genome shotgun (WGS) entry which is preliminary data.</text>
</comment>
<feature type="domain" description="Peptidoglycan binding-like" evidence="2">
    <location>
        <begin position="247"/>
        <end position="302"/>
    </location>
</feature>
<feature type="compositionally biased region" description="Basic and acidic residues" evidence="1">
    <location>
        <begin position="14"/>
        <end position="27"/>
    </location>
</feature>
<gene>
    <name evidence="3" type="ORF">RM844_00565</name>
</gene>
<evidence type="ECO:0000259" key="2">
    <source>
        <dbReference type="Pfam" id="PF01471"/>
    </source>
</evidence>
<organism evidence="3 4">
    <name type="scientific">Streptomyces chisholmiae</name>
    <dbReference type="NCBI Taxonomy" id="3075540"/>
    <lineage>
        <taxon>Bacteria</taxon>
        <taxon>Bacillati</taxon>
        <taxon>Actinomycetota</taxon>
        <taxon>Actinomycetes</taxon>
        <taxon>Kitasatosporales</taxon>
        <taxon>Streptomycetaceae</taxon>
        <taxon>Streptomyces</taxon>
    </lineage>
</organism>
<proteinExistence type="predicted"/>
<feature type="domain" description="Peptidoglycan binding-like" evidence="2">
    <location>
        <begin position="183"/>
        <end position="233"/>
    </location>
</feature>
<reference evidence="4" key="1">
    <citation type="submission" date="2023-07" db="EMBL/GenBank/DDBJ databases">
        <title>30 novel species of actinomycetes from the DSMZ collection.</title>
        <authorList>
            <person name="Nouioui I."/>
        </authorList>
    </citation>
    <scope>NUCLEOTIDE SEQUENCE [LARGE SCALE GENOMIC DNA]</scope>
    <source>
        <strain evidence="4">DSM 44915</strain>
    </source>
</reference>
<dbReference type="PROSITE" id="PS51318">
    <property type="entry name" value="TAT"/>
    <property type="match status" value="1"/>
</dbReference>
<feature type="region of interest" description="Disordered" evidence="1">
    <location>
        <begin position="1"/>
        <end position="29"/>
    </location>
</feature>
<dbReference type="InterPro" id="IPR002477">
    <property type="entry name" value="Peptidoglycan-bd-like"/>
</dbReference>
<dbReference type="InterPro" id="IPR006311">
    <property type="entry name" value="TAT_signal"/>
</dbReference>